<keyword evidence="2" id="KW-1185">Reference proteome</keyword>
<organism evidence="1 2">
    <name type="scientific">Proteus myxofaciens ATCC 19692</name>
    <dbReference type="NCBI Taxonomy" id="1354337"/>
    <lineage>
        <taxon>Bacteria</taxon>
        <taxon>Pseudomonadati</taxon>
        <taxon>Pseudomonadota</taxon>
        <taxon>Gammaproteobacteria</taxon>
        <taxon>Enterobacterales</taxon>
        <taxon>Morganellaceae</taxon>
        <taxon>Proteus</taxon>
    </lineage>
</organism>
<accession>A0A198GJE4</accession>
<evidence type="ECO:0000313" key="1">
    <source>
        <dbReference type="EMBL" id="OAT37562.1"/>
    </source>
</evidence>
<reference evidence="1 2" key="1">
    <citation type="submission" date="2016-04" db="EMBL/GenBank/DDBJ databases">
        <title>ATOL: Assembling a taxonomically balanced genome-scale reconstruction of the evolutionary history of the Enterobacteriaceae.</title>
        <authorList>
            <person name="Plunkett G.III."/>
            <person name="Neeno-Eckwall E.C."/>
            <person name="Glasner J.D."/>
            <person name="Perna N.T."/>
        </authorList>
    </citation>
    <scope>NUCLEOTIDE SEQUENCE [LARGE SCALE GENOMIC DNA]</scope>
    <source>
        <strain evidence="1 2">ATCC 19692</strain>
    </source>
</reference>
<dbReference type="OrthoDB" id="6636469at2"/>
<dbReference type="AlphaFoldDB" id="A0A198GJE4"/>
<dbReference type="Proteomes" id="UP000094023">
    <property type="component" value="Unassembled WGS sequence"/>
</dbReference>
<sequence length="109" mass="12497">MANSFLLTYSVISTYGNPLDGDKADKVRHDIAKVWGWMKSHTNETTFTGLMCIQGNTDEEKQKSAITNIRKEFKPILKKHEATKDNVIIYCTLMVNCIDKPFQFEIYSS</sequence>
<dbReference type="RefSeq" id="WP_066746072.1">
    <property type="nucleotide sequence ID" value="NZ_LXEN01000014.1"/>
</dbReference>
<gene>
    <name evidence="1" type="ORF">M983_0338</name>
</gene>
<evidence type="ECO:0000313" key="2">
    <source>
        <dbReference type="Proteomes" id="UP000094023"/>
    </source>
</evidence>
<comment type="caution">
    <text evidence="1">The sequence shown here is derived from an EMBL/GenBank/DDBJ whole genome shotgun (WGS) entry which is preliminary data.</text>
</comment>
<proteinExistence type="predicted"/>
<dbReference type="EMBL" id="LXEN01000014">
    <property type="protein sequence ID" value="OAT37562.1"/>
    <property type="molecule type" value="Genomic_DNA"/>
</dbReference>
<protein>
    <submittedName>
        <fullName evidence="1">Uncharacterized protein</fullName>
    </submittedName>
</protein>
<name>A0A198GJE4_9GAMM</name>